<accession>A0ABY4C565</accession>
<evidence type="ECO:0000313" key="2">
    <source>
        <dbReference type="EMBL" id="UOF00003.1"/>
    </source>
</evidence>
<protein>
    <recommendedName>
        <fullName evidence="4">Phytase</fullName>
    </recommendedName>
</protein>
<evidence type="ECO:0000313" key="3">
    <source>
        <dbReference type="Proteomes" id="UP000830116"/>
    </source>
</evidence>
<gene>
    <name evidence="2" type="ORF">MNR06_09850</name>
</gene>
<feature type="signal peptide" evidence="1">
    <location>
        <begin position="1"/>
        <end position="21"/>
    </location>
</feature>
<keyword evidence="1" id="KW-0732">Signal</keyword>
<evidence type="ECO:0008006" key="4">
    <source>
        <dbReference type="Google" id="ProtNLM"/>
    </source>
</evidence>
<organism evidence="2 3">
    <name type="scientific">Bdellovibrio reynosensis</name>
    <dbReference type="NCBI Taxonomy" id="2835041"/>
    <lineage>
        <taxon>Bacteria</taxon>
        <taxon>Pseudomonadati</taxon>
        <taxon>Bdellovibrionota</taxon>
        <taxon>Bdellovibrionia</taxon>
        <taxon>Bdellovibrionales</taxon>
        <taxon>Pseudobdellovibrionaceae</taxon>
        <taxon>Bdellovibrio</taxon>
    </lineage>
</organism>
<dbReference type="RefSeq" id="WP_243535548.1">
    <property type="nucleotide sequence ID" value="NZ_CP093442.1"/>
</dbReference>
<dbReference type="EMBL" id="CP093442">
    <property type="protein sequence ID" value="UOF00003.1"/>
    <property type="molecule type" value="Genomic_DNA"/>
</dbReference>
<name>A0ABY4C565_9BACT</name>
<proteinExistence type="predicted"/>
<keyword evidence="3" id="KW-1185">Reference proteome</keyword>
<dbReference type="Proteomes" id="UP000830116">
    <property type="component" value="Chromosome"/>
</dbReference>
<sequence length="406" mass="43718">MALLSLKLFAAGLFLSQFSQAGTLPDYSQPELLARAHYKSTYQLPPSSFLNNTSPVINNKGEVAFKVMAVNGTTDQALWLKTQHDSAGKIIYVAASDKFVTDPGINDLGQVTYSPFNDGFSDGLFVFDSRTAKSEMKVSGPDNKISYFGFAQTFTDGTAVFRGLTSEGDRGFYEMTSSLSNFAMEGKTSFGVAASYLFSPAMNEAKQWAFKVRHGGNGEWGDDRPDRIYLLTPVANGHDVQIIAEDNKANAASPFSGFGNSLGLAKNGLVVFVGHDHQGKKSLIVYESGQLTTVVSEGKGGISELELFAPKINSYGVIAFRAKNEKGLRGIYIASKQGVKRLIGEGDSIPSDLGDANIISDRNFPGFAGNLDLNESNELVFACVLIDSAGKKIWGDAVYKLAPKKP</sequence>
<reference evidence="2" key="1">
    <citation type="submission" date="2022-03" db="EMBL/GenBank/DDBJ databases">
        <title>Genome Identification and Characterization of new species Bdellovibrio reynosense LBG001 sp. nov. from a Mexico soil sample.</title>
        <authorList>
            <person name="Camilli A."/>
            <person name="Ajao Y."/>
            <person name="Guo X."/>
        </authorList>
    </citation>
    <scope>NUCLEOTIDE SEQUENCE</scope>
    <source>
        <strain evidence="2">LBG001</strain>
    </source>
</reference>
<feature type="chain" id="PRO_5045464548" description="Phytase" evidence="1">
    <location>
        <begin position="22"/>
        <end position="406"/>
    </location>
</feature>
<evidence type="ECO:0000256" key="1">
    <source>
        <dbReference type="SAM" id="SignalP"/>
    </source>
</evidence>